<keyword evidence="2" id="KW-0963">Cytoplasm</keyword>
<evidence type="ECO:0000313" key="5">
    <source>
        <dbReference type="Proteomes" id="UP000694851"/>
    </source>
</evidence>
<dbReference type="Gene3D" id="1.10.533.10">
    <property type="entry name" value="Death Domain, Fas"/>
    <property type="match status" value="1"/>
</dbReference>
<keyword evidence="3" id="KW-0391">Immunity</keyword>
<dbReference type="OrthoDB" id="9479775at2759"/>
<evidence type="ECO:0000313" key="6">
    <source>
        <dbReference type="RefSeq" id="XP_019483416.1"/>
    </source>
</evidence>
<protein>
    <submittedName>
        <fullName evidence="6">Pyrin domain-containing protein 2</fullName>
    </submittedName>
</protein>
<dbReference type="AlphaFoldDB" id="A0A8B7Q4P1"/>
<dbReference type="PROSITE" id="PS50824">
    <property type="entry name" value="DAPIN"/>
    <property type="match status" value="1"/>
</dbReference>
<name>A0A8B7Q4P1_HIPAR</name>
<evidence type="ECO:0000259" key="4">
    <source>
        <dbReference type="PROSITE" id="PS50824"/>
    </source>
</evidence>
<evidence type="ECO:0000256" key="3">
    <source>
        <dbReference type="ARBA" id="ARBA00022859"/>
    </source>
</evidence>
<evidence type="ECO:0000256" key="2">
    <source>
        <dbReference type="ARBA" id="ARBA00022490"/>
    </source>
</evidence>
<organism evidence="5 6">
    <name type="scientific">Hipposideros armiger</name>
    <name type="common">Great Himalayan leaf-nosed bat</name>
    <dbReference type="NCBI Taxonomy" id="186990"/>
    <lineage>
        <taxon>Eukaryota</taxon>
        <taxon>Metazoa</taxon>
        <taxon>Chordata</taxon>
        <taxon>Craniata</taxon>
        <taxon>Vertebrata</taxon>
        <taxon>Euteleostomi</taxon>
        <taxon>Mammalia</taxon>
        <taxon>Eutheria</taxon>
        <taxon>Laurasiatheria</taxon>
        <taxon>Chiroptera</taxon>
        <taxon>Yinpterochiroptera</taxon>
        <taxon>Rhinolophoidea</taxon>
        <taxon>Hipposideridae</taxon>
        <taxon>Hipposideros</taxon>
    </lineage>
</organism>
<dbReference type="SMART" id="SM01289">
    <property type="entry name" value="PYRIN"/>
    <property type="match status" value="1"/>
</dbReference>
<feature type="domain" description="Pyrin" evidence="4">
    <location>
        <begin position="1"/>
        <end position="80"/>
    </location>
</feature>
<dbReference type="GO" id="GO:0005829">
    <property type="term" value="C:cytosol"/>
    <property type="evidence" value="ECO:0007669"/>
    <property type="project" value="UniProtKB-ARBA"/>
</dbReference>
<dbReference type="CDD" id="cd08320">
    <property type="entry name" value="Pyrin_NALPs"/>
    <property type="match status" value="1"/>
</dbReference>
<dbReference type="Pfam" id="PF02758">
    <property type="entry name" value="PYRIN"/>
    <property type="match status" value="1"/>
</dbReference>
<dbReference type="GO" id="GO:0032651">
    <property type="term" value="P:regulation of interleukin-1 beta production"/>
    <property type="evidence" value="ECO:0007669"/>
    <property type="project" value="UniProtKB-ARBA"/>
</dbReference>
<dbReference type="CTD" id="152138"/>
<dbReference type="RefSeq" id="XP_019483416.1">
    <property type="nucleotide sequence ID" value="XM_019627871.1"/>
</dbReference>
<proteinExistence type="predicted"/>
<reference evidence="6" key="1">
    <citation type="submission" date="2025-08" db="UniProtKB">
        <authorList>
            <consortium name="RefSeq"/>
        </authorList>
    </citation>
    <scope>IDENTIFICATION</scope>
    <source>
        <tissue evidence="6">Muscle</tissue>
    </source>
</reference>
<dbReference type="SUPFAM" id="SSF47986">
    <property type="entry name" value="DEATH domain"/>
    <property type="match status" value="1"/>
</dbReference>
<dbReference type="GeneID" id="109373761"/>
<dbReference type="InterPro" id="IPR004020">
    <property type="entry name" value="DAPIN"/>
</dbReference>
<dbReference type="InterPro" id="IPR011029">
    <property type="entry name" value="DEATH-like_dom_sf"/>
</dbReference>
<comment type="subcellular location">
    <subcellularLocation>
        <location evidence="1">Cytoplasm</location>
    </subcellularLocation>
</comment>
<dbReference type="KEGG" id="hai:109373761"/>
<dbReference type="Proteomes" id="UP000694851">
    <property type="component" value="Unplaced"/>
</dbReference>
<dbReference type="FunFam" id="1.10.533.10:FF:000067">
    <property type="entry name" value="NLR family pyrin domain containing 2"/>
    <property type="match status" value="1"/>
</dbReference>
<accession>A0A8B7Q4P1</accession>
<gene>
    <name evidence="6" type="primary">PYDC2</name>
</gene>
<keyword evidence="5" id="KW-1185">Reference proteome</keyword>
<sequence>MVPSSQMDFSLQPLLEELNQNELSKFKYLLRTLSPKDELQHILQTEIEKADEKQLAKILSKHCTSYWVEMVTIRIFDKMD</sequence>
<evidence type="ECO:0000256" key="1">
    <source>
        <dbReference type="ARBA" id="ARBA00004496"/>
    </source>
</evidence>
<dbReference type="GO" id="GO:1901223">
    <property type="term" value="P:negative regulation of non-canonical NF-kappaB signal transduction"/>
    <property type="evidence" value="ECO:0007669"/>
    <property type="project" value="UniProtKB-ARBA"/>
</dbReference>
<dbReference type="GO" id="GO:0002376">
    <property type="term" value="P:immune system process"/>
    <property type="evidence" value="ECO:0007669"/>
    <property type="project" value="UniProtKB-KW"/>
</dbReference>